<sequence length="45" mass="5119">MKCDVLKIAASRLEFFWHGLGQFLKLEQVMMDAHGLAINSRGGIW</sequence>
<dbReference type="EMBL" id="CADCWO010000186">
    <property type="protein sequence ID" value="CAA9583854.1"/>
    <property type="molecule type" value="Genomic_DNA"/>
</dbReference>
<evidence type="ECO:0000313" key="1">
    <source>
        <dbReference type="EMBL" id="CAA9583854.1"/>
    </source>
</evidence>
<accession>A0A6J4VMT3</accession>
<protein>
    <submittedName>
        <fullName evidence="1">Uncharacterized protein</fullName>
    </submittedName>
</protein>
<dbReference type="AlphaFoldDB" id="A0A6J4VMT3"/>
<gene>
    <name evidence="1" type="ORF">AVDCRST_MAG81-3454</name>
</gene>
<reference evidence="1" key="1">
    <citation type="submission" date="2020-02" db="EMBL/GenBank/DDBJ databases">
        <authorList>
            <person name="Meier V. D."/>
        </authorList>
    </citation>
    <scope>NUCLEOTIDE SEQUENCE</scope>
    <source>
        <strain evidence="1">AVDCRST_MAG81</strain>
    </source>
</reference>
<proteinExistence type="predicted"/>
<organism evidence="1">
    <name type="scientific">uncultured Synechococcales cyanobacterium</name>
    <dbReference type="NCBI Taxonomy" id="1936017"/>
    <lineage>
        <taxon>Bacteria</taxon>
        <taxon>Bacillati</taxon>
        <taxon>Cyanobacteriota</taxon>
        <taxon>Cyanophyceae</taxon>
        <taxon>Synechococcales</taxon>
        <taxon>environmental samples</taxon>
    </lineage>
</organism>
<name>A0A6J4VMT3_9CYAN</name>